<accession>R7UKL0</accession>
<gene>
    <name evidence="2" type="ORF">CAPTEDRAFT_222522</name>
</gene>
<organism evidence="2">
    <name type="scientific">Capitella teleta</name>
    <name type="common">Polychaete worm</name>
    <dbReference type="NCBI Taxonomy" id="283909"/>
    <lineage>
        <taxon>Eukaryota</taxon>
        <taxon>Metazoa</taxon>
        <taxon>Spiralia</taxon>
        <taxon>Lophotrochozoa</taxon>
        <taxon>Annelida</taxon>
        <taxon>Polychaeta</taxon>
        <taxon>Sedentaria</taxon>
        <taxon>Scolecida</taxon>
        <taxon>Capitellidae</taxon>
        <taxon>Capitella</taxon>
    </lineage>
</organism>
<keyword evidence="4" id="KW-1185">Reference proteome</keyword>
<name>R7UKL0_CAPTE</name>
<evidence type="ECO:0000313" key="3">
    <source>
        <dbReference type="EnsemblMetazoa" id="CapteP222522"/>
    </source>
</evidence>
<dbReference type="HOGENOM" id="CLU_1519294_0_0_1"/>
<keyword evidence="1" id="KW-0812">Transmembrane</keyword>
<reference evidence="3" key="3">
    <citation type="submission" date="2015-06" db="UniProtKB">
        <authorList>
            <consortium name="EnsemblMetazoa"/>
        </authorList>
    </citation>
    <scope>IDENTIFICATION</scope>
</reference>
<feature type="transmembrane region" description="Helical" evidence="1">
    <location>
        <begin position="103"/>
        <end position="126"/>
    </location>
</feature>
<dbReference type="EMBL" id="KB302418">
    <property type="protein sequence ID" value="ELU04338.1"/>
    <property type="molecule type" value="Genomic_DNA"/>
</dbReference>
<protein>
    <submittedName>
        <fullName evidence="2 3">Uncharacterized protein</fullName>
    </submittedName>
</protein>
<feature type="transmembrane region" description="Helical" evidence="1">
    <location>
        <begin position="138"/>
        <end position="159"/>
    </location>
</feature>
<evidence type="ECO:0000313" key="4">
    <source>
        <dbReference type="Proteomes" id="UP000014760"/>
    </source>
</evidence>
<keyword evidence="1" id="KW-1133">Transmembrane helix</keyword>
<proteinExistence type="predicted"/>
<dbReference type="AlphaFoldDB" id="R7UKL0"/>
<dbReference type="EnsemblMetazoa" id="CapteT222522">
    <property type="protein sequence ID" value="CapteP222522"/>
    <property type="gene ID" value="CapteG222522"/>
</dbReference>
<dbReference type="Proteomes" id="UP000014760">
    <property type="component" value="Unassembled WGS sequence"/>
</dbReference>
<feature type="transmembrane region" description="Helical" evidence="1">
    <location>
        <begin position="70"/>
        <end position="91"/>
    </location>
</feature>
<keyword evidence="1" id="KW-0472">Membrane</keyword>
<reference evidence="2 4" key="2">
    <citation type="journal article" date="2013" name="Nature">
        <title>Insights into bilaterian evolution from three spiralian genomes.</title>
        <authorList>
            <person name="Simakov O."/>
            <person name="Marletaz F."/>
            <person name="Cho S.J."/>
            <person name="Edsinger-Gonzales E."/>
            <person name="Havlak P."/>
            <person name="Hellsten U."/>
            <person name="Kuo D.H."/>
            <person name="Larsson T."/>
            <person name="Lv J."/>
            <person name="Arendt D."/>
            <person name="Savage R."/>
            <person name="Osoegawa K."/>
            <person name="de Jong P."/>
            <person name="Grimwood J."/>
            <person name="Chapman J.A."/>
            <person name="Shapiro H."/>
            <person name="Aerts A."/>
            <person name="Otillar R.P."/>
            <person name="Terry A.Y."/>
            <person name="Boore J.L."/>
            <person name="Grigoriev I.V."/>
            <person name="Lindberg D.R."/>
            <person name="Seaver E.C."/>
            <person name="Weisblat D.A."/>
            <person name="Putnam N.H."/>
            <person name="Rokhsar D.S."/>
        </authorList>
    </citation>
    <scope>NUCLEOTIDE SEQUENCE</scope>
    <source>
        <strain evidence="2 4">I ESC-2004</strain>
    </source>
</reference>
<reference evidence="4" key="1">
    <citation type="submission" date="2012-12" db="EMBL/GenBank/DDBJ databases">
        <authorList>
            <person name="Hellsten U."/>
            <person name="Grimwood J."/>
            <person name="Chapman J.A."/>
            <person name="Shapiro H."/>
            <person name="Aerts A."/>
            <person name="Otillar R.P."/>
            <person name="Terry A.Y."/>
            <person name="Boore J.L."/>
            <person name="Simakov O."/>
            <person name="Marletaz F."/>
            <person name="Cho S.-J."/>
            <person name="Edsinger-Gonzales E."/>
            <person name="Havlak P."/>
            <person name="Kuo D.-H."/>
            <person name="Larsson T."/>
            <person name="Lv J."/>
            <person name="Arendt D."/>
            <person name="Savage R."/>
            <person name="Osoegawa K."/>
            <person name="de Jong P."/>
            <person name="Lindberg D.R."/>
            <person name="Seaver E.C."/>
            <person name="Weisblat D.A."/>
            <person name="Putnam N.H."/>
            <person name="Grigoriev I.V."/>
            <person name="Rokhsar D.S."/>
        </authorList>
    </citation>
    <scope>NUCLEOTIDE SEQUENCE</scope>
    <source>
        <strain evidence="4">I ESC-2004</strain>
    </source>
</reference>
<evidence type="ECO:0000256" key="1">
    <source>
        <dbReference type="SAM" id="Phobius"/>
    </source>
</evidence>
<sequence length="190" mass="20584">MDSPDISAVSEDIMQEASNLKDRASDLIETTISSKKTYPAPSIPKTPSRTINQMLSTRCDHTFNNPGKAALAYMVCGVFTGITFIYNQIMTRTGQQSTASHRMWCISCGVVSLGIVLFCTLTYQLIMALSFVLHGMLYYSAMLVAVAGIGLGVSGIVFFDKDGQSTATGKIGEKASAVYDSVRQRSTHQD</sequence>
<evidence type="ECO:0000313" key="2">
    <source>
        <dbReference type="EMBL" id="ELU04338.1"/>
    </source>
</evidence>
<dbReference type="EMBL" id="AMQN01024045">
    <property type="status" value="NOT_ANNOTATED_CDS"/>
    <property type="molecule type" value="Genomic_DNA"/>
</dbReference>